<keyword evidence="4" id="KW-0819">tRNA processing</keyword>
<evidence type="ECO:0000313" key="8">
    <source>
        <dbReference type="Proteomes" id="UP000017559"/>
    </source>
</evidence>
<evidence type="ECO:0000313" key="7">
    <source>
        <dbReference type="EMBL" id="ESK94537.1"/>
    </source>
</evidence>
<dbReference type="GO" id="GO:0006400">
    <property type="term" value="P:tRNA modification"/>
    <property type="evidence" value="ECO:0007669"/>
    <property type="project" value="TreeGrafter"/>
</dbReference>
<dbReference type="EMBL" id="AWSO01000130">
    <property type="protein sequence ID" value="ESK94537.1"/>
    <property type="molecule type" value="Genomic_DNA"/>
</dbReference>
<dbReference type="InterPro" id="IPR002501">
    <property type="entry name" value="PsdUridine_synth_N"/>
</dbReference>
<evidence type="ECO:0000256" key="2">
    <source>
        <dbReference type="ARBA" id="ARBA00008999"/>
    </source>
</evidence>
<dbReference type="InterPro" id="IPR014780">
    <property type="entry name" value="tRNA_psdUridine_synth_TruB"/>
</dbReference>
<proteinExistence type="inferred from homology"/>
<dbReference type="Gene3D" id="3.30.2350.10">
    <property type="entry name" value="Pseudouridine synthase"/>
    <property type="match status" value="1"/>
</dbReference>
<dbReference type="EC" id="5.4.99.25" evidence="3"/>
<dbReference type="PANTHER" id="PTHR13767:SF2">
    <property type="entry name" value="PSEUDOURIDYLATE SYNTHASE TRUB1"/>
    <property type="match status" value="1"/>
</dbReference>
<dbReference type="GO" id="GO:0005634">
    <property type="term" value="C:nucleus"/>
    <property type="evidence" value="ECO:0007669"/>
    <property type="project" value="TreeGrafter"/>
</dbReference>
<organism evidence="7 8">
    <name type="scientific">Moniliophthora roreri (strain MCA 2997)</name>
    <name type="common">Cocoa frosty pod rot fungus</name>
    <name type="synonym">Crinipellis roreri</name>
    <dbReference type="NCBI Taxonomy" id="1381753"/>
    <lineage>
        <taxon>Eukaryota</taxon>
        <taxon>Fungi</taxon>
        <taxon>Dikarya</taxon>
        <taxon>Basidiomycota</taxon>
        <taxon>Agaricomycotina</taxon>
        <taxon>Agaricomycetes</taxon>
        <taxon>Agaricomycetidae</taxon>
        <taxon>Agaricales</taxon>
        <taxon>Marasmiineae</taxon>
        <taxon>Marasmiaceae</taxon>
        <taxon>Moniliophthora</taxon>
    </lineage>
</organism>
<dbReference type="GO" id="GO:0160148">
    <property type="term" value="F:tRNA pseudouridine(55) synthase activity"/>
    <property type="evidence" value="ECO:0007669"/>
    <property type="project" value="UniProtKB-EC"/>
</dbReference>
<comment type="catalytic activity">
    <reaction evidence="1">
        <text>a uridine in mRNA = a pseudouridine in mRNA</text>
        <dbReference type="Rhea" id="RHEA:56644"/>
        <dbReference type="Rhea" id="RHEA-COMP:14658"/>
        <dbReference type="Rhea" id="RHEA-COMP:14659"/>
        <dbReference type="ChEBI" id="CHEBI:65314"/>
        <dbReference type="ChEBI" id="CHEBI:65315"/>
    </reaction>
</comment>
<dbReference type="GO" id="GO:1990481">
    <property type="term" value="P:mRNA pseudouridine synthesis"/>
    <property type="evidence" value="ECO:0007669"/>
    <property type="project" value="TreeGrafter"/>
</dbReference>
<dbReference type="HAMAP" id="MF_01080">
    <property type="entry name" value="TruB_bact"/>
    <property type="match status" value="1"/>
</dbReference>
<dbReference type="HOGENOM" id="CLU_276235_0_0_1"/>
<protein>
    <recommendedName>
        <fullName evidence="3">tRNA pseudouridine(55) synthase</fullName>
        <ecNumber evidence="3">5.4.99.25</ecNumber>
    </recommendedName>
</protein>
<dbReference type="AlphaFoldDB" id="V2XLB4"/>
<evidence type="ECO:0000259" key="6">
    <source>
        <dbReference type="Pfam" id="PF01509"/>
    </source>
</evidence>
<comment type="caution">
    <text evidence="7">The sequence shown here is derived from an EMBL/GenBank/DDBJ whole genome shotgun (WGS) entry which is preliminary data.</text>
</comment>
<sequence>MKVTPGSPSKGKLKEESSWNSGWYDFYPAIEHPRRPVEWSDSSIIFTGHGMRPVICGRYFSSSKQFILPSPPPLQTEPDSYEPVSVISVSPDDEWLFAYFPGHNVPGVCCFWKRGVELDKWTVRDWWTTPAGVVKAEWIGSGREWICDPVSGKPTRLPFRGPRTPVSTATVLLVTENRQVILCYFRHGASNFKMLSCSLSKPSFTNESTSKTETEVANDLNTVRICTSAALALNYYDSFIIVATRSQKYPLPLTNGQYNPIDISAPIDLDQTRMEVLRNIPEDYEEESTIDLCAVQLNFNGAMMSLITHPLPSIHTKEAKLKDMHFAVQPKTDPAAPGGLYLVANYFEFQDYTTVPVSSVECYSLARSTENPNAWVVNQESSRKFDEGVVTFVTPCKPISGTWGVIAGVYWKSGTQPRASAKLKETPVGSLHILSIPTLTNDEEWETSPILKASDKPGQDVCINVIASPNNTLLCTVSASVWTTQTSLQGIPQRKLKMVDSLSAALVAAILSQRATTDISHQLSHHSLSSNVISDVLVHCFSVLDDHHKASARTWIQQVGVCLETYRLKASRTTHKHEREEADARWQIAHDICSLTACNLIFEECKEGEDFNTDAVWQLVDVSTWIMAFLEKMMRECILQWDLASSAHSDDPSDIPPDMLHFAHPQASRNVLDAVMNVKKFREFLGALTARSENSQIAKDVLIDQVDCSGIDLAGVIPILNELHDSLQTVDAAQARQWLASCKPIGAQQHLRTHLPRILQPKILDRSRIFIKPSDLLDGLSGEQPRTTCHSRGRQFWIQCTSFPRVTEDLLTMPKATIPSLPISGLFGIKKPSGPTSMSLLNQLQPLFSGSKLFASPEKLEQLQSAKAKRRRMKRGGDVKLGQGGTLDPLADGVLVLGVGKGTKQLTQFLDCTKEYRTTCLLGCETDSYDSEGAKVRTAPWKHVTKEDVEKALSQFAGEIKQTPPIFSALKMDGKPLYEYARKGVPLPRPIEPRSVTVHNLKLEEWLGGNHSFKWPEKSLSEEEKKAVEKAIQGVDGSATIKDEPETQIEGASDVPTAFVLSMKVSGGTYVRSIVHDLAHAVGSAGHVVTLTRSRQGRFVLEESGEENDRRCLSWDVFEKALSQSAESSERDEDGWTEWEREVLQHIEIIQEK</sequence>
<evidence type="ECO:0000256" key="3">
    <source>
        <dbReference type="ARBA" id="ARBA00012787"/>
    </source>
</evidence>
<dbReference type="KEGG" id="mrr:Moror_8004"/>
<dbReference type="SUPFAM" id="SSF55120">
    <property type="entry name" value="Pseudouridine synthase"/>
    <property type="match status" value="1"/>
</dbReference>
<name>V2XLB4_MONRO</name>
<dbReference type="NCBIfam" id="TIGR00431">
    <property type="entry name" value="TruB"/>
    <property type="match status" value="1"/>
</dbReference>
<dbReference type="PANTHER" id="PTHR13767">
    <property type="entry name" value="TRNA-PSEUDOURIDINE SYNTHASE"/>
    <property type="match status" value="1"/>
</dbReference>
<dbReference type="GO" id="GO:0003723">
    <property type="term" value="F:RNA binding"/>
    <property type="evidence" value="ECO:0007669"/>
    <property type="project" value="InterPro"/>
</dbReference>
<dbReference type="STRING" id="1381753.V2XLB4"/>
<evidence type="ECO:0000256" key="1">
    <source>
        <dbReference type="ARBA" id="ARBA00001166"/>
    </source>
</evidence>
<keyword evidence="5" id="KW-0413">Isomerase</keyword>
<accession>V2XLB4</accession>
<reference evidence="7 8" key="1">
    <citation type="journal article" date="2014" name="BMC Genomics">
        <title>Genome and secretome analysis of the hemibiotrophic fungal pathogen, Moniliophthora roreri, which causes frosty pod rot disease of cacao: mechanisms of the biotrophic and necrotrophic phases.</title>
        <authorList>
            <person name="Meinhardt L.W."/>
            <person name="Costa G.G.L."/>
            <person name="Thomazella D.P.T."/>
            <person name="Teixeira P.J.P.L."/>
            <person name="Carazzolle M.F."/>
            <person name="Schuster S.C."/>
            <person name="Carlson J.E."/>
            <person name="Guiltinan M.J."/>
            <person name="Mieczkowski P."/>
            <person name="Farmer A."/>
            <person name="Ramaraj T."/>
            <person name="Crozier J."/>
            <person name="Davis R.E."/>
            <person name="Shao J."/>
            <person name="Melnick R.L."/>
            <person name="Pereira G.A.G."/>
            <person name="Bailey B.A."/>
        </authorList>
    </citation>
    <scope>NUCLEOTIDE SEQUENCE [LARGE SCALE GENOMIC DNA]</scope>
    <source>
        <strain evidence="7 8">MCA 2997</strain>
    </source>
</reference>
<feature type="domain" description="Pseudouridine synthase II N-terminal" evidence="6">
    <location>
        <begin position="879"/>
        <end position="1008"/>
    </location>
</feature>
<gene>
    <name evidence="7" type="ORF">Moror_8004</name>
</gene>
<evidence type="ECO:0000256" key="4">
    <source>
        <dbReference type="ARBA" id="ARBA00022694"/>
    </source>
</evidence>
<comment type="similarity">
    <text evidence="2">Belongs to the pseudouridine synthase TruB family.</text>
</comment>
<dbReference type="Pfam" id="PF01509">
    <property type="entry name" value="TruB_N"/>
    <property type="match status" value="1"/>
</dbReference>
<dbReference type="InterPro" id="IPR020103">
    <property type="entry name" value="PsdUridine_synth_cat_dom_sf"/>
</dbReference>
<evidence type="ECO:0000256" key="5">
    <source>
        <dbReference type="ARBA" id="ARBA00023235"/>
    </source>
</evidence>
<keyword evidence="8" id="KW-1185">Reference proteome</keyword>
<dbReference type="OrthoDB" id="9995526at2759"/>
<dbReference type="Proteomes" id="UP000017559">
    <property type="component" value="Unassembled WGS sequence"/>
</dbReference>